<feature type="transmembrane region" description="Helical" evidence="9">
    <location>
        <begin position="483"/>
        <end position="504"/>
    </location>
</feature>
<feature type="transmembrane region" description="Helical" evidence="9">
    <location>
        <begin position="605"/>
        <end position="626"/>
    </location>
</feature>
<dbReference type="InterPro" id="IPR000515">
    <property type="entry name" value="MetI-like"/>
</dbReference>
<proteinExistence type="inferred from homology"/>
<dbReference type="NCBIfam" id="TIGR02138">
    <property type="entry name" value="phosphate_pstC"/>
    <property type="match status" value="1"/>
</dbReference>
<feature type="transmembrane region" description="Helical" evidence="9">
    <location>
        <begin position="444"/>
        <end position="463"/>
    </location>
</feature>
<evidence type="ECO:0000256" key="9">
    <source>
        <dbReference type="RuleBase" id="RU363032"/>
    </source>
</evidence>
<evidence type="ECO:0000259" key="11">
    <source>
        <dbReference type="PROSITE" id="PS50928"/>
    </source>
</evidence>
<keyword evidence="6 9" id="KW-0812">Transmembrane</keyword>
<dbReference type="GO" id="GO:0005315">
    <property type="term" value="F:phosphate transmembrane transporter activity"/>
    <property type="evidence" value="ECO:0007669"/>
    <property type="project" value="InterPro"/>
</dbReference>
<dbReference type="GO" id="GO:0005886">
    <property type="term" value="C:plasma membrane"/>
    <property type="evidence" value="ECO:0007669"/>
    <property type="project" value="UniProtKB-SubCell"/>
</dbReference>
<evidence type="ECO:0000256" key="1">
    <source>
        <dbReference type="ARBA" id="ARBA00004651"/>
    </source>
</evidence>
<keyword evidence="8 9" id="KW-0472">Membrane</keyword>
<evidence type="ECO:0000256" key="3">
    <source>
        <dbReference type="ARBA" id="ARBA00022448"/>
    </source>
</evidence>
<evidence type="ECO:0000256" key="6">
    <source>
        <dbReference type="ARBA" id="ARBA00022692"/>
    </source>
</evidence>
<name>A0A934V5V2_9BACT</name>
<dbReference type="InterPro" id="IPR011864">
    <property type="entry name" value="Phosphate_PstC"/>
</dbReference>
<feature type="domain" description="ABC transmembrane type-1" evidence="11">
    <location>
        <begin position="398"/>
        <end position="626"/>
    </location>
</feature>
<keyword evidence="5 10" id="KW-0592">Phosphate transport</keyword>
<evidence type="ECO:0000256" key="2">
    <source>
        <dbReference type="ARBA" id="ARBA00007069"/>
    </source>
</evidence>
<dbReference type="Proteomes" id="UP000600139">
    <property type="component" value="Unassembled WGS sequence"/>
</dbReference>
<protein>
    <recommendedName>
        <fullName evidence="10">Phosphate transport system permease protein</fullName>
    </recommendedName>
</protein>
<evidence type="ECO:0000313" key="13">
    <source>
        <dbReference type="Proteomes" id="UP000600139"/>
    </source>
</evidence>
<dbReference type="InterPro" id="IPR035906">
    <property type="entry name" value="MetI-like_sf"/>
</dbReference>
<dbReference type="CDD" id="cd06261">
    <property type="entry name" value="TM_PBP2"/>
    <property type="match status" value="1"/>
</dbReference>
<keyword evidence="3 9" id="KW-0813">Transport</keyword>
<dbReference type="RefSeq" id="WP_200349309.1">
    <property type="nucleotide sequence ID" value="NZ_BAABHZ010000010.1"/>
</dbReference>
<evidence type="ECO:0000256" key="4">
    <source>
        <dbReference type="ARBA" id="ARBA00022475"/>
    </source>
</evidence>
<feature type="transmembrane region" description="Helical" evidence="9">
    <location>
        <begin position="28"/>
        <end position="49"/>
    </location>
</feature>
<dbReference type="PROSITE" id="PS50928">
    <property type="entry name" value="ABC_TM1"/>
    <property type="match status" value="1"/>
</dbReference>
<organism evidence="12 13">
    <name type="scientific">Luteolibacter yonseiensis</name>
    <dbReference type="NCBI Taxonomy" id="1144680"/>
    <lineage>
        <taxon>Bacteria</taxon>
        <taxon>Pseudomonadati</taxon>
        <taxon>Verrucomicrobiota</taxon>
        <taxon>Verrucomicrobiia</taxon>
        <taxon>Verrucomicrobiales</taxon>
        <taxon>Verrucomicrobiaceae</taxon>
        <taxon>Luteolibacter</taxon>
    </lineage>
</organism>
<dbReference type="Gene3D" id="1.10.3720.10">
    <property type="entry name" value="MetI-like"/>
    <property type="match status" value="1"/>
</dbReference>
<comment type="similarity">
    <text evidence="2 10">Belongs to the binding-protein-dependent transport system permease family. CysTW subfamily.</text>
</comment>
<comment type="subcellular location">
    <subcellularLocation>
        <location evidence="1 9">Cell membrane</location>
        <topology evidence="1 9">Multi-pass membrane protein</topology>
    </subcellularLocation>
</comment>
<keyword evidence="7 9" id="KW-1133">Transmembrane helix</keyword>
<reference evidence="12" key="1">
    <citation type="submission" date="2021-01" db="EMBL/GenBank/DDBJ databases">
        <title>Modified the classification status of verrucomicrobia.</title>
        <authorList>
            <person name="Feng X."/>
        </authorList>
    </citation>
    <scope>NUCLEOTIDE SEQUENCE</scope>
    <source>
        <strain evidence="12">JCM 18052</strain>
    </source>
</reference>
<dbReference type="PANTHER" id="PTHR30425">
    <property type="entry name" value="PHOSPHATE TRANSPORT SYSTEM PERMEASE PROTEIN PST"/>
    <property type="match status" value="1"/>
</dbReference>
<dbReference type="EMBL" id="JAENIK010000004">
    <property type="protein sequence ID" value="MBK1814342.1"/>
    <property type="molecule type" value="Genomic_DNA"/>
</dbReference>
<evidence type="ECO:0000256" key="10">
    <source>
        <dbReference type="RuleBase" id="RU363054"/>
    </source>
</evidence>
<comment type="caution">
    <text evidence="12">The sequence shown here is derived from an EMBL/GenBank/DDBJ whole genome shotgun (WGS) entry which is preliminary data.</text>
</comment>
<dbReference type="SUPFAM" id="SSF161098">
    <property type="entry name" value="MetI-like"/>
    <property type="match status" value="1"/>
</dbReference>
<keyword evidence="4 10" id="KW-1003">Cell membrane</keyword>
<sequence length="635" mass="68669">MSQEEKTARPPGHRFQKRGLSFDGAIKYFFASNAGLTIVILILIIVFLLKEGLGFFPGYRRELEIYRVAGLEFVDISRKNLTAQEQLTSLLNRAYFAEINGKSAREIRRTQEASALFNAYTDQIGATRDLVVNNTQEGSHPNPQMMATLMANYEKQKTKALSSLPATPHLTESERAALIDSIRGRAVDATEDPPLVAKLAEEYAAAQQKHAEPLQAVRATIDTFESSGSELSGLISEMTETVTATKAKLSEADLLEKDRKTLLAAAASAKDPAEREKLTAEAHASLAEIPDTEGPIQLLLERRPACIEIHEKLRQAASGIPSQLPADFSQPEANRLLGVARKAWPVFLSDLGKTPAEINSWKHDKPVALTTAIGSFLTGKDWVTGGEWQDFYGILPLAAGSLMISIVALVIAIPTGIGAAIYVNQFASPWEQSTIKPVIEFIQAIPSVVLGFIGILVFGTVLRDLSMSDSLSWVPGFPIEERLNIFTAGCLLALMSIPTIFSLAEDAINNVPGAYAEASEALGASRIQTTFRVIIPAAFSGILAAILLGLGRVIGETMVVLLVAGNRIKIPDFTSGFGTFFQPAHTLTGIIAQELGEVPLGSVHYRALFVVGIALFAVVLAINATAHRFVNQMKH</sequence>
<keyword evidence="13" id="KW-1185">Reference proteome</keyword>
<dbReference type="PANTHER" id="PTHR30425:SF1">
    <property type="entry name" value="PHOSPHATE TRANSPORT SYSTEM PERMEASE PROTEIN PSTC"/>
    <property type="match status" value="1"/>
</dbReference>
<accession>A0A934V5V2</accession>
<dbReference type="Pfam" id="PF00528">
    <property type="entry name" value="BPD_transp_1"/>
    <property type="match status" value="1"/>
</dbReference>
<feature type="transmembrane region" description="Helical" evidence="9">
    <location>
        <begin position="533"/>
        <end position="554"/>
    </location>
</feature>
<dbReference type="GO" id="GO:0006817">
    <property type="term" value="P:phosphate ion transport"/>
    <property type="evidence" value="ECO:0007669"/>
    <property type="project" value="UniProtKB-KW"/>
</dbReference>
<gene>
    <name evidence="12" type="primary">pstC</name>
    <name evidence="12" type="ORF">JIN84_01880</name>
</gene>
<feature type="transmembrane region" description="Helical" evidence="9">
    <location>
        <begin position="402"/>
        <end position="423"/>
    </location>
</feature>
<evidence type="ECO:0000256" key="5">
    <source>
        <dbReference type="ARBA" id="ARBA00022592"/>
    </source>
</evidence>
<dbReference type="InterPro" id="IPR051124">
    <property type="entry name" value="Phosphate_Transport_Permease"/>
</dbReference>
<dbReference type="AlphaFoldDB" id="A0A934V5V2"/>
<comment type="function">
    <text evidence="10">Part of the binding-protein-dependent transport system for phosphate; probably responsible for the translocation of the substrate across the membrane.</text>
</comment>
<evidence type="ECO:0000256" key="8">
    <source>
        <dbReference type="ARBA" id="ARBA00023136"/>
    </source>
</evidence>
<evidence type="ECO:0000313" key="12">
    <source>
        <dbReference type="EMBL" id="MBK1814342.1"/>
    </source>
</evidence>
<evidence type="ECO:0000256" key="7">
    <source>
        <dbReference type="ARBA" id="ARBA00022989"/>
    </source>
</evidence>